<dbReference type="Pfam" id="PF22381">
    <property type="entry name" value="Staph_reg_Sar_Rot"/>
    <property type="match status" value="1"/>
</dbReference>
<dbReference type="GO" id="GO:0003677">
    <property type="term" value="F:DNA binding"/>
    <property type="evidence" value="ECO:0007669"/>
    <property type="project" value="UniProtKB-KW"/>
</dbReference>
<evidence type="ECO:0000313" key="9">
    <source>
        <dbReference type="EMBL" id="MDQ0480754.1"/>
    </source>
</evidence>
<dbReference type="InterPro" id="IPR000835">
    <property type="entry name" value="HTH_MarR-typ"/>
</dbReference>
<dbReference type="Gene3D" id="1.10.10.10">
    <property type="entry name" value="Winged helix-like DNA-binding domain superfamily/Winged helix DNA-binding domain"/>
    <property type="match status" value="1"/>
</dbReference>
<comment type="subcellular location">
    <subcellularLocation>
        <location evidence="1">Cytoplasm</location>
    </subcellularLocation>
</comment>
<evidence type="ECO:0000256" key="2">
    <source>
        <dbReference type="ARBA" id="ARBA00023015"/>
    </source>
</evidence>
<accession>A0ABU0JUH4</accession>
<name>A0ABU0JUH4_HATLI</name>
<dbReference type="InterPro" id="IPR036390">
    <property type="entry name" value="WH_DNA-bd_sf"/>
</dbReference>
<evidence type="ECO:0000259" key="8">
    <source>
        <dbReference type="PROSITE" id="PS50995"/>
    </source>
</evidence>
<feature type="domain" description="HTH marR-type" evidence="8">
    <location>
        <begin position="1"/>
        <end position="140"/>
    </location>
</feature>
<gene>
    <name evidence="9" type="ORF">QOZ93_002504</name>
</gene>
<keyword evidence="10" id="KW-1185">Reference proteome</keyword>
<evidence type="ECO:0000256" key="5">
    <source>
        <dbReference type="ARBA" id="ARBA00046337"/>
    </source>
</evidence>
<dbReference type="InterPro" id="IPR055166">
    <property type="entry name" value="Transc_reg_Sar_Rot_HTH"/>
</dbReference>
<dbReference type="PANTHER" id="PTHR42756">
    <property type="entry name" value="TRANSCRIPTIONAL REGULATOR, MARR"/>
    <property type="match status" value="1"/>
</dbReference>
<dbReference type="InterPro" id="IPR036388">
    <property type="entry name" value="WH-like_DNA-bd_sf"/>
</dbReference>
<sequence length="149" mass="17034">MSKSVKILNELLVETFNDILTIEQNAIKEGNLKDLSITEIHTIAAIGMYDNKAMSEIAQQLEITVGTLTIAINNLVKKGYVERKRSETDRRVVLIELTRKGKLAFRVHEKFHSDMIRATIEGLSDEEESVLINSLEKLNSFFKKNYHLK</sequence>
<protein>
    <recommendedName>
        <fullName evidence="6">HTH-type transcriptional regulator SarZ</fullName>
    </recommendedName>
    <alternativeName>
        <fullName evidence="7">Staphylococcal accessory regulator Z</fullName>
    </alternativeName>
</protein>
<evidence type="ECO:0000256" key="7">
    <source>
        <dbReference type="ARBA" id="ARBA00047207"/>
    </source>
</evidence>
<dbReference type="EMBL" id="JAUSWN010000027">
    <property type="protein sequence ID" value="MDQ0480754.1"/>
    <property type="molecule type" value="Genomic_DNA"/>
</dbReference>
<dbReference type="PRINTS" id="PR00598">
    <property type="entry name" value="HTHMARR"/>
</dbReference>
<evidence type="ECO:0000256" key="6">
    <source>
        <dbReference type="ARBA" id="ARBA00047188"/>
    </source>
</evidence>
<dbReference type="PROSITE" id="PS50995">
    <property type="entry name" value="HTH_MARR_2"/>
    <property type="match status" value="1"/>
</dbReference>
<evidence type="ECO:0000313" key="10">
    <source>
        <dbReference type="Proteomes" id="UP001224418"/>
    </source>
</evidence>
<dbReference type="RefSeq" id="WP_307356885.1">
    <property type="nucleotide sequence ID" value="NZ_BAAACJ010000049.1"/>
</dbReference>
<comment type="similarity">
    <text evidence="5">Belongs to the SarZ family.</text>
</comment>
<evidence type="ECO:0000256" key="4">
    <source>
        <dbReference type="ARBA" id="ARBA00023163"/>
    </source>
</evidence>
<keyword evidence="4" id="KW-0804">Transcription</keyword>
<reference evidence="9 10" key="1">
    <citation type="submission" date="2023-07" db="EMBL/GenBank/DDBJ databases">
        <title>Genomic Encyclopedia of Type Strains, Phase IV (KMG-IV): sequencing the most valuable type-strain genomes for metagenomic binning, comparative biology and taxonomic classification.</title>
        <authorList>
            <person name="Goeker M."/>
        </authorList>
    </citation>
    <scope>NUCLEOTIDE SEQUENCE [LARGE SCALE GENOMIC DNA]</scope>
    <source>
        <strain evidence="9 10">DSM 1400</strain>
    </source>
</reference>
<organism evidence="9 10">
    <name type="scientific">Hathewaya limosa</name>
    <name type="common">Clostridium limosum</name>
    <dbReference type="NCBI Taxonomy" id="1536"/>
    <lineage>
        <taxon>Bacteria</taxon>
        <taxon>Bacillati</taxon>
        <taxon>Bacillota</taxon>
        <taxon>Clostridia</taxon>
        <taxon>Eubacteriales</taxon>
        <taxon>Clostridiaceae</taxon>
        <taxon>Hathewaya</taxon>
    </lineage>
</organism>
<dbReference type="SMART" id="SM00347">
    <property type="entry name" value="HTH_MARR"/>
    <property type="match status" value="1"/>
</dbReference>
<evidence type="ECO:0000256" key="3">
    <source>
        <dbReference type="ARBA" id="ARBA00023125"/>
    </source>
</evidence>
<proteinExistence type="inferred from homology"/>
<dbReference type="Proteomes" id="UP001224418">
    <property type="component" value="Unassembled WGS sequence"/>
</dbReference>
<keyword evidence="2" id="KW-0805">Transcription regulation</keyword>
<evidence type="ECO:0000256" key="1">
    <source>
        <dbReference type="ARBA" id="ARBA00004496"/>
    </source>
</evidence>
<dbReference type="PANTHER" id="PTHR42756:SF1">
    <property type="entry name" value="TRANSCRIPTIONAL REPRESSOR OF EMRAB OPERON"/>
    <property type="match status" value="1"/>
</dbReference>
<comment type="caution">
    <text evidence="9">The sequence shown here is derived from an EMBL/GenBank/DDBJ whole genome shotgun (WGS) entry which is preliminary data.</text>
</comment>
<dbReference type="SUPFAM" id="SSF46785">
    <property type="entry name" value="Winged helix' DNA-binding domain"/>
    <property type="match status" value="1"/>
</dbReference>
<keyword evidence="3 9" id="KW-0238">DNA-binding</keyword>